<keyword evidence="11" id="KW-1185">Reference proteome</keyword>
<dbReference type="PANTHER" id="PTHR34308:SF1">
    <property type="entry name" value="COBALAMIN BIOSYNTHESIS PROTEIN CBIB"/>
    <property type="match status" value="1"/>
</dbReference>
<reference evidence="10 11" key="1">
    <citation type="submission" date="2020-08" db="EMBL/GenBank/DDBJ databases">
        <title>Genomic Encyclopedia of Type Strains, Phase III (KMG-III): the genomes of soil and plant-associated and newly described type strains.</title>
        <authorList>
            <person name="Whitman W."/>
        </authorList>
    </citation>
    <scope>NUCLEOTIDE SEQUENCE [LARGE SCALE GENOMIC DNA]</scope>
    <source>
        <strain evidence="10 11">CECT 4462</strain>
    </source>
</reference>
<accession>A0A839T3Z8</accession>
<comment type="similarity">
    <text evidence="3 9">Belongs to the CobD/CbiB family.</text>
</comment>
<dbReference type="AlphaFoldDB" id="A0A839T3Z8"/>
<dbReference type="UniPathway" id="UPA00148"/>
<evidence type="ECO:0000256" key="7">
    <source>
        <dbReference type="ARBA" id="ARBA00022989"/>
    </source>
</evidence>
<keyword evidence="4 9" id="KW-1003">Cell membrane</keyword>
<comment type="function">
    <text evidence="9">Converts cobyric acid to cobinamide by the addition of aminopropanol on the F carboxylic group.</text>
</comment>
<name>A0A839T3Z8_AZOMA</name>
<comment type="caution">
    <text evidence="10">The sequence shown here is derived from an EMBL/GenBank/DDBJ whole genome shotgun (WGS) entry which is preliminary data.</text>
</comment>
<feature type="transmembrane region" description="Helical" evidence="9">
    <location>
        <begin position="52"/>
        <end position="71"/>
    </location>
</feature>
<dbReference type="GO" id="GO:0015420">
    <property type="term" value="F:ABC-type vitamin B12 transporter activity"/>
    <property type="evidence" value="ECO:0007669"/>
    <property type="project" value="UniProtKB-UniRule"/>
</dbReference>
<organism evidence="10 11">
    <name type="scientific">Azomonas macrocytogenes</name>
    <name type="common">Azotobacter macrocytogenes</name>
    <dbReference type="NCBI Taxonomy" id="69962"/>
    <lineage>
        <taxon>Bacteria</taxon>
        <taxon>Pseudomonadati</taxon>
        <taxon>Pseudomonadota</taxon>
        <taxon>Gammaproteobacteria</taxon>
        <taxon>Pseudomonadales</taxon>
        <taxon>Pseudomonadaceae</taxon>
        <taxon>Azomonas</taxon>
    </lineage>
</organism>
<evidence type="ECO:0000256" key="1">
    <source>
        <dbReference type="ARBA" id="ARBA00004651"/>
    </source>
</evidence>
<evidence type="ECO:0000256" key="8">
    <source>
        <dbReference type="ARBA" id="ARBA00023136"/>
    </source>
</evidence>
<comment type="subcellular location">
    <subcellularLocation>
        <location evidence="1 9">Cell membrane</location>
        <topology evidence="1 9">Multi-pass membrane protein</topology>
    </subcellularLocation>
</comment>
<dbReference type="EMBL" id="JACHXI010000014">
    <property type="protein sequence ID" value="MBB3104267.1"/>
    <property type="molecule type" value="Genomic_DNA"/>
</dbReference>
<keyword evidence="6 9" id="KW-0812">Transmembrane</keyword>
<protein>
    <recommendedName>
        <fullName evidence="9">Cobalamin biosynthesis protein CobD</fullName>
    </recommendedName>
</protein>
<keyword evidence="7 9" id="KW-1133">Transmembrane helix</keyword>
<evidence type="ECO:0000256" key="2">
    <source>
        <dbReference type="ARBA" id="ARBA00004953"/>
    </source>
</evidence>
<comment type="pathway">
    <text evidence="2 9">Cofactor biosynthesis; adenosylcobalamin biosynthesis.</text>
</comment>
<dbReference type="PANTHER" id="PTHR34308">
    <property type="entry name" value="COBALAMIN BIOSYNTHESIS PROTEIN CBIB"/>
    <property type="match status" value="1"/>
</dbReference>
<evidence type="ECO:0000256" key="5">
    <source>
        <dbReference type="ARBA" id="ARBA00022573"/>
    </source>
</evidence>
<gene>
    <name evidence="9" type="primary">cobD</name>
    <name evidence="10" type="ORF">FHR87_002682</name>
</gene>
<comment type="caution">
    <text evidence="9">Lacks conserved residue(s) required for the propagation of feature annotation.</text>
</comment>
<dbReference type="GO" id="GO:0016874">
    <property type="term" value="F:ligase activity"/>
    <property type="evidence" value="ECO:0007669"/>
    <property type="project" value="UniProtKB-KW"/>
</dbReference>
<dbReference type="Pfam" id="PF03186">
    <property type="entry name" value="CobD_Cbib"/>
    <property type="match status" value="1"/>
</dbReference>
<dbReference type="HAMAP" id="MF_00024">
    <property type="entry name" value="CobD_CbiB"/>
    <property type="match status" value="1"/>
</dbReference>
<feature type="transmembrane region" description="Helical" evidence="9">
    <location>
        <begin position="150"/>
        <end position="172"/>
    </location>
</feature>
<dbReference type="NCBIfam" id="TIGR00380">
    <property type="entry name" value="cobal_cbiB"/>
    <property type="match status" value="1"/>
</dbReference>
<evidence type="ECO:0000256" key="9">
    <source>
        <dbReference type="HAMAP-Rule" id="MF_00024"/>
    </source>
</evidence>
<evidence type="ECO:0000256" key="3">
    <source>
        <dbReference type="ARBA" id="ARBA00006263"/>
    </source>
</evidence>
<evidence type="ECO:0000313" key="11">
    <source>
        <dbReference type="Proteomes" id="UP000549250"/>
    </source>
</evidence>
<keyword evidence="8 9" id="KW-0472">Membrane</keyword>
<proteinExistence type="inferred from homology"/>
<feature type="transmembrane region" description="Helical" evidence="9">
    <location>
        <begin position="286"/>
        <end position="304"/>
    </location>
</feature>
<dbReference type="Proteomes" id="UP000549250">
    <property type="component" value="Unassembled WGS sequence"/>
</dbReference>
<dbReference type="GO" id="GO:0005886">
    <property type="term" value="C:plasma membrane"/>
    <property type="evidence" value="ECO:0007669"/>
    <property type="project" value="UniProtKB-SubCell"/>
</dbReference>
<evidence type="ECO:0000256" key="6">
    <source>
        <dbReference type="ARBA" id="ARBA00022692"/>
    </source>
</evidence>
<keyword evidence="10" id="KW-0436">Ligase</keyword>
<evidence type="ECO:0000313" key="10">
    <source>
        <dbReference type="EMBL" id="MBB3104267.1"/>
    </source>
</evidence>
<keyword evidence="5 9" id="KW-0169">Cobalamin biosynthesis</keyword>
<evidence type="ECO:0000256" key="4">
    <source>
        <dbReference type="ARBA" id="ARBA00022475"/>
    </source>
</evidence>
<sequence length="306" mass="33070">MITLGLILCAGVALDAVLGEPQRGHPLVAFGRLANALERRGNRAPAQSAARLYGLLCWCLAVLPLTFLAWLASQVPYLGWLWEILLLYAALGLHSLDEHVRPVAQALRQNDLPQARLRVGRLVSRDTRELDAAGVARAATESTLENGADAVFASLFWFAVAGAPGVVLHRLANTLDAMWGYRTPRFERFGWAAARLDDALNYIPARLTALTYVLLGRRPRLALHCWRRQAPLWDSPNAGPVMAAGAGALGVSLGGPAIYHGERHERPLLGDGLAPTARDIGRALRLVHKGVGLWLLIALAGSILHA</sequence>
<dbReference type="InterPro" id="IPR004485">
    <property type="entry name" value="Cobalamin_biosynth_CobD/CbiB"/>
</dbReference>
<dbReference type="GO" id="GO:0048472">
    <property type="term" value="F:threonine-phosphate decarboxylase activity"/>
    <property type="evidence" value="ECO:0007669"/>
    <property type="project" value="InterPro"/>
</dbReference>
<dbReference type="GO" id="GO:0009236">
    <property type="term" value="P:cobalamin biosynthetic process"/>
    <property type="evidence" value="ECO:0007669"/>
    <property type="project" value="UniProtKB-UniRule"/>
</dbReference>